<dbReference type="InterPro" id="IPR036412">
    <property type="entry name" value="HAD-like_sf"/>
</dbReference>
<dbReference type="PROSITE" id="PS50969">
    <property type="entry name" value="FCP1"/>
    <property type="match status" value="1"/>
</dbReference>
<dbReference type="InterPro" id="IPR023214">
    <property type="entry name" value="HAD_sf"/>
</dbReference>
<dbReference type="SUPFAM" id="SSF56784">
    <property type="entry name" value="HAD-like"/>
    <property type="match status" value="1"/>
</dbReference>
<keyword evidence="9 12" id="KW-0811">Translocation</keyword>
<dbReference type="EMBL" id="JAMWBK010000001">
    <property type="protein sequence ID" value="KAJ8908558.1"/>
    <property type="molecule type" value="Genomic_DNA"/>
</dbReference>
<name>A0AAV8V480_9RHOD</name>
<evidence type="ECO:0000256" key="11">
    <source>
        <dbReference type="ARBA" id="ARBA00023136"/>
    </source>
</evidence>
<feature type="domain" description="FCP1 homology" evidence="14">
    <location>
        <begin position="156"/>
        <end position="299"/>
    </location>
</feature>
<keyword evidence="8" id="KW-1133">Transmembrane helix</keyword>
<evidence type="ECO:0000256" key="1">
    <source>
        <dbReference type="ARBA" id="ARBA00004434"/>
    </source>
</evidence>
<protein>
    <recommendedName>
        <fullName evidence="12">Mitochondrial import inner membrane translocase subunit TIM50</fullName>
    </recommendedName>
</protein>
<reference evidence="15 16" key="1">
    <citation type="journal article" date="2023" name="Nat. Commun.">
        <title>Origin of minicircular mitochondrial genomes in red algae.</title>
        <authorList>
            <person name="Lee Y."/>
            <person name="Cho C.H."/>
            <person name="Lee Y.M."/>
            <person name="Park S.I."/>
            <person name="Yang J.H."/>
            <person name="West J.A."/>
            <person name="Bhattacharya D."/>
            <person name="Yoon H.S."/>
        </authorList>
    </citation>
    <scope>NUCLEOTIDE SEQUENCE [LARGE SCALE GENOMIC DNA]</scope>
    <source>
        <strain evidence="15 16">CCMP1338</strain>
        <tissue evidence="15">Whole cell</tissue>
    </source>
</reference>
<evidence type="ECO:0000313" key="16">
    <source>
        <dbReference type="Proteomes" id="UP001157974"/>
    </source>
</evidence>
<evidence type="ECO:0000256" key="8">
    <source>
        <dbReference type="ARBA" id="ARBA00022989"/>
    </source>
</evidence>
<keyword evidence="11" id="KW-0472">Membrane</keyword>
<keyword evidence="5" id="KW-0999">Mitochondrion inner membrane</keyword>
<proteinExistence type="inferred from homology"/>
<evidence type="ECO:0000313" key="15">
    <source>
        <dbReference type="EMBL" id="KAJ8908558.1"/>
    </source>
</evidence>
<evidence type="ECO:0000256" key="2">
    <source>
        <dbReference type="ARBA" id="ARBA00006344"/>
    </source>
</evidence>
<dbReference type="SMART" id="SM00577">
    <property type="entry name" value="CPDc"/>
    <property type="match status" value="1"/>
</dbReference>
<dbReference type="PANTHER" id="PTHR12210">
    <property type="entry name" value="DULLARD PROTEIN PHOSPHATASE"/>
    <property type="match status" value="1"/>
</dbReference>
<accession>A0AAV8V480</accession>
<evidence type="ECO:0000256" key="3">
    <source>
        <dbReference type="ARBA" id="ARBA00022448"/>
    </source>
</evidence>
<evidence type="ECO:0000256" key="10">
    <source>
        <dbReference type="ARBA" id="ARBA00023128"/>
    </source>
</evidence>
<evidence type="ECO:0000256" key="12">
    <source>
        <dbReference type="RuleBase" id="RU365079"/>
    </source>
</evidence>
<comment type="subunit">
    <text evidence="12">Component of the TIM23 complex.</text>
</comment>
<evidence type="ECO:0000256" key="13">
    <source>
        <dbReference type="SAM" id="MobiDB-lite"/>
    </source>
</evidence>
<dbReference type="GO" id="GO:0005744">
    <property type="term" value="C:TIM23 mitochondrial import inner membrane translocase complex"/>
    <property type="evidence" value="ECO:0007669"/>
    <property type="project" value="UniProtKB-UniRule"/>
</dbReference>
<dbReference type="CDD" id="cd07521">
    <property type="entry name" value="HAD_FCP1-like"/>
    <property type="match status" value="1"/>
</dbReference>
<dbReference type="InterPro" id="IPR004274">
    <property type="entry name" value="FCP1_dom"/>
</dbReference>
<organism evidence="15 16">
    <name type="scientific">Rhodosorus marinus</name>
    <dbReference type="NCBI Taxonomy" id="101924"/>
    <lineage>
        <taxon>Eukaryota</taxon>
        <taxon>Rhodophyta</taxon>
        <taxon>Stylonematophyceae</taxon>
        <taxon>Stylonematales</taxon>
        <taxon>Stylonemataceae</taxon>
        <taxon>Rhodosorus</taxon>
    </lineage>
</organism>
<dbReference type="Gene3D" id="3.40.50.1000">
    <property type="entry name" value="HAD superfamily/HAD-like"/>
    <property type="match status" value="1"/>
</dbReference>
<evidence type="ECO:0000256" key="9">
    <source>
        <dbReference type="ARBA" id="ARBA00023010"/>
    </source>
</evidence>
<dbReference type="GO" id="GO:0015031">
    <property type="term" value="P:protein transport"/>
    <property type="evidence" value="ECO:0007669"/>
    <property type="project" value="UniProtKB-KW"/>
</dbReference>
<evidence type="ECO:0000256" key="6">
    <source>
        <dbReference type="ARBA" id="ARBA00022927"/>
    </source>
</evidence>
<feature type="region of interest" description="Disordered" evidence="13">
    <location>
        <begin position="326"/>
        <end position="387"/>
    </location>
</feature>
<evidence type="ECO:0000259" key="14">
    <source>
        <dbReference type="PROSITE" id="PS50969"/>
    </source>
</evidence>
<keyword evidence="7 12" id="KW-0809">Transit peptide</keyword>
<keyword evidence="16" id="KW-1185">Reference proteome</keyword>
<keyword evidence="6 12" id="KW-0653">Protein transport</keyword>
<dbReference type="FunFam" id="3.40.50.1000:FF:000019">
    <property type="entry name" value="Mitochondrial import inner membrane translocase subunit TIM50"/>
    <property type="match status" value="1"/>
</dbReference>
<dbReference type="Pfam" id="PF03031">
    <property type="entry name" value="NIF"/>
    <property type="match status" value="1"/>
</dbReference>
<comment type="subcellular location">
    <subcellularLocation>
        <location evidence="1 12">Mitochondrion inner membrane</location>
        <topology evidence="1 12">Single-pass membrane protein</topology>
    </subcellularLocation>
</comment>
<keyword evidence="3 12" id="KW-0813">Transport</keyword>
<dbReference type="AlphaFoldDB" id="A0AAV8V480"/>
<comment type="similarity">
    <text evidence="2 12">Belongs to the TIM50 family.</text>
</comment>
<feature type="region of interest" description="Disordered" evidence="13">
    <location>
        <begin position="1"/>
        <end position="101"/>
    </location>
</feature>
<dbReference type="InterPro" id="IPR050365">
    <property type="entry name" value="TIM50"/>
</dbReference>
<sequence length="387" mass="42896">MILSRTAPVLGRLRAVTPPARIGFSRSARLKAEPKPSENSSRKNRSREESASAVKPTEDTTGKPQEKVSADPDKAAKEFNGEEHESQRTTGEEKEPPKSKTWARVSRALNIAAVLGIGSGGVWAYLNQEEVMEKIRFFTEPSSDKLLPDPVKYPGGGLPPRTLVIELDDTLVHSMWSRATGWRHTKRPGVEAFLAYLSSFYEIVLFTSQPTTYADPILDKLDPSGYIMHRLYRDATKFTGGVYVKDLSKLNRDLARTIVIDTDSHALELQPSNALLVPKWDRDPMDRTLLDLIPMLENIVRDDVQDVRPMLASYYGTNVAKEYSRRRSVELPQSTKSRFGGLTLGSGLMGASDPQPVSPPPPTLPSSGSTDSSEERSGGSLFKRLRK</sequence>
<comment type="function">
    <text evidence="12">Essential component of the TIM23 complex, a complex that mediates the translocation of transit peptide-containing proteins across the mitochondrial inner membrane.</text>
</comment>
<keyword evidence="10 12" id="KW-0496">Mitochondrion</keyword>
<evidence type="ECO:0000256" key="7">
    <source>
        <dbReference type="ARBA" id="ARBA00022946"/>
    </source>
</evidence>
<gene>
    <name evidence="15" type="ORF">NDN08_005263</name>
</gene>
<evidence type="ECO:0000256" key="4">
    <source>
        <dbReference type="ARBA" id="ARBA00022692"/>
    </source>
</evidence>
<comment type="caution">
    <text evidence="15">The sequence shown here is derived from an EMBL/GenBank/DDBJ whole genome shotgun (WGS) entry which is preliminary data.</text>
</comment>
<dbReference type="Proteomes" id="UP001157974">
    <property type="component" value="Unassembled WGS sequence"/>
</dbReference>
<evidence type="ECO:0000256" key="5">
    <source>
        <dbReference type="ARBA" id="ARBA00022792"/>
    </source>
</evidence>
<keyword evidence="4" id="KW-0812">Transmembrane</keyword>
<feature type="compositionally biased region" description="Basic and acidic residues" evidence="13">
    <location>
        <begin position="46"/>
        <end position="98"/>
    </location>
</feature>